<gene>
    <name evidence="1" type="ORF">EXIGLDRAFT_732156</name>
</gene>
<sequence length="69" mass="7938">MKQCFQYTEGLVRRLTLEDGSALLKIPRFVLSNVESEHLGAECWSWIYSCVSSVYLDDELLWHQADSVA</sequence>
<protein>
    <submittedName>
        <fullName evidence="1">Uncharacterized protein</fullName>
    </submittedName>
</protein>
<evidence type="ECO:0000313" key="2">
    <source>
        <dbReference type="Proteomes" id="UP000077266"/>
    </source>
</evidence>
<evidence type="ECO:0000313" key="1">
    <source>
        <dbReference type="EMBL" id="KZV96839.1"/>
    </source>
</evidence>
<name>A0A166B0L5_EXIGL</name>
<reference evidence="1 2" key="1">
    <citation type="journal article" date="2016" name="Mol. Biol. Evol.">
        <title>Comparative Genomics of Early-Diverging Mushroom-Forming Fungi Provides Insights into the Origins of Lignocellulose Decay Capabilities.</title>
        <authorList>
            <person name="Nagy L.G."/>
            <person name="Riley R."/>
            <person name="Tritt A."/>
            <person name="Adam C."/>
            <person name="Daum C."/>
            <person name="Floudas D."/>
            <person name="Sun H."/>
            <person name="Yadav J.S."/>
            <person name="Pangilinan J."/>
            <person name="Larsson K.H."/>
            <person name="Matsuura K."/>
            <person name="Barry K."/>
            <person name="Labutti K."/>
            <person name="Kuo R."/>
            <person name="Ohm R.A."/>
            <person name="Bhattacharya S.S."/>
            <person name="Shirouzu T."/>
            <person name="Yoshinaga Y."/>
            <person name="Martin F.M."/>
            <person name="Grigoriev I.V."/>
            <person name="Hibbett D.S."/>
        </authorList>
    </citation>
    <scope>NUCLEOTIDE SEQUENCE [LARGE SCALE GENOMIC DNA]</scope>
    <source>
        <strain evidence="1 2">HHB12029</strain>
    </source>
</reference>
<dbReference type="InParanoid" id="A0A166B0L5"/>
<proteinExistence type="predicted"/>
<organism evidence="1 2">
    <name type="scientific">Exidia glandulosa HHB12029</name>
    <dbReference type="NCBI Taxonomy" id="1314781"/>
    <lineage>
        <taxon>Eukaryota</taxon>
        <taxon>Fungi</taxon>
        <taxon>Dikarya</taxon>
        <taxon>Basidiomycota</taxon>
        <taxon>Agaricomycotina</taxon>
        <taxon>Agaricomycetes</taxon>
        <taxon>Auriculariales</taxon>
        <taxon>Exidiaceae</taxon>
        <taxon>Exidia</taxon>
    </lineage>
</organism>
<dbReference type="AlphaFoldDB" id="A0A166B0L5"/>
<dbReference type="EMBL" id="KV425937">
    <property type="protein sequence ID" value="KZV96839.1"/>
    <property type="molecule type" value="Genomic_DNA"/>
</dbReference>
<dbReference type="Proteomes" id="UP000077266">
    <property type="component" value="Unassembled WGS sequence"/>
</dbReference>
<accession>A0A166B0L5</accession>
<keyword evidence="2" id="KW-1185">Reference proteome</keyword>